<evidence type="ECO:0008006" key="4">
    <source>
        <dbReference type="Google" id="ProtNLM"/>
    </source>
</evidence>
<dbReference type="Proteomes" id="UP000064243">
    <property type="component" value="Unassembled WGS sequence"/>
</dbReference>
<accession>A0A106BV01</accession>
<organism evidence="2 3">
    <name type="scientific">Thiobacillus denitrificans</name>
    <dbReference type="NCBI Taxonomy" id="36861"/>
    <lineage>
        <taxon>Bacteria</taxon>
        <taxon>Pseudomonadati</taxon>
        <taxon>Pseudomonadota</taxon>
        <taxon>Betaproteobacteria</taxon>
        <taxon>Nitrosomonadales</taxon>
        <taxon>Thiobacillaceae</taxon>
        <taxon>Thiobacillus</taxon>
    </lineage>
</organism>
<evidence type="ECO:0000313" key="2">
    <source>
        <dbReference type="EMBL" id="KVW99098.1"/>
    </source>
</evidence>
<dbReference type="RefSeq" id="WP_059751621.1">
    <property type="nucleotide sequence ID" value="NZ_LDUG01000007.1"/>
</dbReference>
<dbReference type="InterPro" id="IPR011010">
    <property type="entry name" value="DNA_brk_join_enz"/>
</dbReference>
<comment type="caution">
    <text evidence="2">The sequence shown here is derived from an EMBL/GenBank/DDBJ whole genome shotgun (WGS) entry which is preliminary data.</text>
</comment>
<protein>
    <recommendedName>
        <fullName evidence="4">Integrase</fullName>
    </recommendedName>
</protein>
<sequence>MKWSNLTRRAEVRHRPPYQTRHTYACWNLTARGNLAFIANQMGHSDYSMLVKVYGRWIDSESPRELGRIWQGMKKLVQIAPNLPQ</sequence>
<keyword evidence="3" id="KW-1185">Reference proteome</keyword>
<keyword evidence="1" id="KW-0233">DNA recombination</keyword>
<dbReference type="AlphaFoldDB" id="A0A106BV01"/>
<dbReference type="EMBL" id="LDUG01000007">
    <property type="protein sequence ID" value="KVW99098.1"/>
    <property type="molecule type" value="Genomic_DNA"/>
</dbReference>
<dbReference type="Gene3D" id="1.10.443.10">
    <property type="entry name" value="Intergrase catalytic core"/>
    <property type="match status" value="1"/>
</dbReference>
<dbReference type="SUPFAM" id="SSF56349">
    <property type="entry name" value="DNA breaking-rejoining enzymes"/>
    <property type="match status" value="1"/>
</dbReference>
<reference evidence="2 3" key="1">
    <citation type="journal article" date="2015" name="Appl. Environ. Microbiol.">
        <title>Aerobic and Anaerobic Thiosulfate Oxidation by a Cold-Adapted, Subglacial Chemoautotroph.</title>
        <authorList>
            <person name="Harrold Z.R."/>
            <person name="Skidmore M.L."/>
            <person name="Hamilton T.L."/>
            <person name="Desch L."/>
            <person name="Amada K."/>
            <person name="van Gelder W."/>
            <person name="Glover K."/>
            <person name="Roden E.E."/>
            <person name="Boyd E.S."/>
        </authorList>
    </citation>
    <scope>NUCLEOTIDE SEQUENCE [LARGE SCALE GENOMIC DNA]</scope>
    <source>
        <strain evidence="2 3">RG</strain>
    </source>
</reference>
<dbReference type="InterPro" id="IPR013762">
    <property type="entry name" value="Integrase-like_cat_sf"/>
</dbReference>
<gene>
    <name evidence="2" type="ORF">ABW22_02355</name>
</gene>
<dbReference type="GO" id="GO:0003677">
    <property type="term" value="F:DNA binding"/>
    <property type="evidence" value="ECO:0007669"/>
    <property type="project" value="InterPro"/>
</dbReference>
<dbReference type="GO" id="GO:0006310">
    <property type="term" value="P:DNA recombination"/>
    <property type="evidence" value="ECO:0007669"/>
    <property type="project" value="UniProtKB-KW"/>
</dbReference>
<evidence type="ECO:0000313" key="3">
    <source>
        <dbReference type="Proteomes" id="UP000064243"/>
    </source>
</evidence>
<dbReference type="GO" id="GO:0015074">
    <property type="term" value="P:DNA integration"/>
    <property type="evidence" value="ECO:0007669"/>
    <property type="project" value="InterPro"/>
</dbReference>
<proteinExistence type="predicted"/>
<evidence type="ECO:0000256" key="1">
    <source>
        <dbReference type="ARBA" id="ARBA00023172"/>
    </source>
</evidence>
<name>A0A106BV01_THIDE</name>
<dbReference type="PATRIC" id="fig|36861.3.peg.3317"/>